<dbReference type="AlphaFoldDB" id="A0A3B0RCR2"/>
<dbReference type="Pfam" id="PF09476">
    <property type="entry name" value="Pilus_CpaD"/>
    <property type="match status" value="1"/>
</dbReference>
<dbReference type="InterPro" id="IPR019027">
    <property type="entry name" value="Pilus_biogenesis_CpaD-related"/>
</dbReference>
<proteinExistence type="predicted"/>
<gene>
    <name evidence="2" type="ORF">MNBD_ALPHA01-2013</name>
</gene>
<evidence type="ECO:0000313" key="2">
    <source>
        <dbReference type="EMBL" id="VAV89387.1"/>
    </source>
</evidence>
<evidence type="ECO:0008006" key="3">
    <source>
        <dbReference type="Google" id="ProtNLM"/>
    </source>
</evidence>
<dbReference type="PROSITE" id="PS51257">
    <property type="entry name" value="PROKAR_LIPOPROTEIN"/>
    <property type="match status" value="1"/>
</dbReference>
<feature type="compositionally biased region" description="Basic residues" evidence="1">
    <location>
        <begin position="207"/>
        <end position="225"/>
    </location>
</feature>
<organism evidence="2">
    <name type="scientific">hydrothermal vent metagenome</name>
    <dbReference type="NCBI Taxonomy" id="652676"/>
    <lineage>
        <taxon>unclassified sequences</taxon>
        <taxon>metagenomes</taxon>
        <taxon>ecological metagenomes</taxon>
    </lineage>
</organism>
<reference evidence="2" key="1">
    <citation type="submission" date="2018-06" db="EMBL/GenBank/DDBJ databases">
        <authorList>
            <person name="Zhirakovskaya E."/>
        </authorList>
    </citation>
    <scope>NUCLEOTIDE SEQUENCE</scope>
</reference>
<accession>A0A3B0RCR2</accession>
<evidence type="ECO:0000256" key="1">
    <source>
        <dbReference type="SAM" id="MobiDB-lite"/>
    </source>
</evidence>
<feature type="region of interest" description="Disordered" evidence="1">
    <location>
        <begin position="201"/>
        <end position="225"/>
    </location>
</feature>
<sequence>MREIMLKKFINRISGPAYLIVASLILTGCSGMTNYADGDTQKRNEVEMTRIPYSISFDGDKASLSDEMIEQLDIFLMKSNVSYGDELSMDFPLMRDGTLSGKDQERMTYLSGLLKKRGLHLSPEVTPFGMSPREGQARLLISRYVVTPPRCGDWSQPSTDNYGNVNTINMGCANQANLGLMVANPRDLIIGATNGVPDAEKASKAVHTYRTKKPGKATKAKGKKK</sequence>
<dbReference type="EMBL" id="UOEJ01000001">
    <property type="protein sequence ID" value="VAV89387.1"/>
    <property type="molecule type" value="Genomic_DNA"/>
</dbReference>
<name>A0A3B0RCR2_9ZZZZ</name>
<protein>
    <recommendedName>
        <fullName evidence="3">Flp pilus assembly protein CpaD</fullName>
    </recommendedName>
</protein>